<feature type="domain" description="Peptidase M20 dimerisation" evidence="3">
    <location>
        <begin position="182"/>
        <end position="274"/>
    </location>
</feature>
<feature type="binding site" evidence="2">
    <location>
        <position position="158"/>
    </location>
    <ligand>
        <name>Mn(2+)</name>
        <dbReference type="ChEBI" id="CHEBI:29035"/>
        <label>2</label>
    </ligand>
</feature>
<dbReference type="Proteomes" id="UP000017700">
    <property type="component" value="Chromosome"/>
</dbReference>
<feature type="binding site" evidence="2">
    <location>
        <position position="99"/>
    </location>
    <ligand>
        <name>Mn(2+)</name>
        <dbReference type="ChEBI" id="CHEBI:29035"/>
        <label>2</label>
    </ligand>
</feature>
<reference evidence="4 7" key="3">
    <citation type="submission" date="2017-11" db="EMBL/GenBank/DDBJ databases">
        <title>Complete genome sequence of Serratia sp. ATCC 39006 LacA.</title>
        <authorList>
            <person name="Hampton H.G."/>
            <person name="Jackson S.A."/>
            <person name="Jauregui R."/>
            <person name="Poulter G.T.M."/>
            <person name="Salmond G.P.C."/>
            <person name="Fineran P.C."/>
        </authorList>
    </citation>
    <scope>NUCLEOTIDE SEQUENCE [LARGE SCALE GENOMIC DNA]</scope>
    <source>
        <strain evidence="4 7">ATCC 39006</strain>
    </source>
</reference>
<sequence length="395" mass="42554">MGIPQHILAQAIDWRRAFHAWPEIGLHEHDTAERVATLLESFGLEVQRGIAKTGVVGTLRNGDGPSIGLRADMDALPIQEKNTFDHQSATANCMHACGHDGHMAILLATARYLSETRRFSGTVHFVFQPAEENAGGGQMMVEEGLFLRFPMQAIYALHNWPGLAAGNVTVNPGPMMASHDSFCITLTGKSCHAAMPDRGIDPIIAAAELILALQTITSRRISPQETAVVSVTQIHSGDAMNIIPDTAVLSGTVRCLQADTREKVLALFADLVTTLPASFGVSGELHWQYGYPVTENHPEAALTLRDAAIAALGESRVNWGNPPSMAAEDFSYMLQACPGAYFWLGADGVSPSASLHNAFYDFNDGIIADGIRVWVSLVERSLKTVHSLNTDCGSI</sequence>
<gene>
    <name evidence="4" type="ORF">CWC46_22490</name>
    <name evidence="5" type="ORF">Ser39006_022480</name>
</gene>
<dbReference type="CDD" id="cd05666">
    <property type="entry name" value="M20_Acy1-like"/>
    <property type="match status" value="1"/>
</dbReference>
<dbReference type="GO" id="GO:0046872">
    <property type="term" value="F:metal ion binding"/>
    <property type="evidence" value="ECO:0007669"/>
    <property type="project" value="UniProtKB-KW"/>
</dbReference>
<dbReference type="AlphaFoldDB" id="A0A2I5TQZ0"/>
<reference evidence="5 6" key="1">
    <citation type="journal article" date="2013" name="Genome Announc.">
        <title>Draft genome sequence of Serratia sp. strain ATCC 39006, a model bacterium for analysis of the biosynthesis and regulation of prodigiosin, a carbapenem, and gas vesicles.</title>
        <authorList>
            <person name="Fineran P.C."/>
            <person name="Iglesias Cans M.C."/>
            <person name="Ramsay J.P."/>
            <person name="Wilf N.M."/>
            <person name="Cossyleon D."/>
            <person name="McNeil M.B."/>
            <person name="Williamson N.R."/>
            <person name="Monson R.E."/>
            <person name="Becher S.A."/>
            <person name="Stanton J.A."/>
            <person name="Brugger K."/>
            <person name="Brown S.D."/>
            <person name="Salmond G.P."/>
        </authorList>
    </citation>
    <scope>NUCLEOTIDE SEQUENCE [LARGE SCALE GENOMIC DNA]</scope>
    <source>
        <strain evidence="5">ATCC 39006</strain>
        <strain evidence="6">ATCC 39006 / SC 11482</strain>
    </source>
</reference>
<dbReference type="Gene3D" id="3.30.70.360">
    <property type="match status" value="1"/>
</dbReference>
<dbReference type="EMBL" id="CP025084">
    <property type="protein sequence ID" value="AUH06965.1"/>
    <property type="molecule type" value="Genomic_DNA"/>
</dbReference>
<dbReference type="FunFam" id="3.30.70.360:FF:000001">
    <property type="entry name" value="N-acetyldiaminopimelate deacetylase"/>
    <property type="match status" value="1"/>
</dbReference>
<dbReference type="PANTHER" id="PTHR11014:SF63">
    <property type="entry name" value="METALLOPEPTIDASE, PUTATIVE (AFU_ORTHOLOGUE AFUA_6G09600)-RELATED"/>
    <property type="match status" value="1"/>
</dbReference>
<dbReference type="KEGG" id="sera:Ser39006_022480"/>
<keyword evidence="1 5" id="KW-0378">Hydrolase</keyword>
<dbReference type="SUPFAM" id="SSF55031">
    <property type="entry name" value="Bacterial exopeptidase dimerisation domain"/>
    <property type="match status" value="1"/>
</dbReference>
<comment type="cofactor">
    <cofactor evidence="2">
        <name>Mn(2+)</name>
        <dbReference type="ChEBI" id="CHEBI:29035"/>
    </cofactor>
    <text evidence="2">The Mn(2+) ion enhances activity.</text>
</comment>
<dbReference type="GO" id="GO:0019877">
    <property type="term" value="P:diaminopimelate biosynthetic process"/>
    <property type="evidence" value="ECO:0007669"/>
    <property type="project" value="UniProtKB-ARBA"/>
</dbReference>
<feature type="binding site" evidence="2">
    <location>
        <position position="97"/>
    </location>
    <ligand>
        <name>Mn(2+)</name>
        <dbReference type="ChEBI" id="CHEBI:29035"/>
        <label>2</label>
    </ligand>
</feature>
<dbReference type="Pfam" id="PF01546">
    <property type="entry name" value="Peptidase_M20"/>
    <property type="match status" value="1"/>
</dbReference>
<accession>A0A2I5TQZ0</accession>
<dbReference type="OrthoDB" id="9777385at2"/>
<evidence type="ECO:0000313" key="7">
    <source>
        <dbReference type="Proteomes" id="UP000233778"/>
    </source>
</evidence>
<dbReference type="InterPro" id="IPR036264">
    <property type="entry name" value="Bact_exopeptidase_dim_dom"/>
</dbReference>
<reference evidence="5" key="2">
    <citation type="submission" date="2013-09" db="EMBL/GenBank/DDBJ databases">
        <authorList>
            <person name="Wang G."/>
            <person name="Yang Y."/>
            <person name="Su Y."/>
        </authorList>
    </citation>
    <scope>NUCLEOTIDE SEQUENCE</scope>
    <source>
        <strain evidence="5">ATCC 39006</strain>
    </source>
</reference>
<feature type="binding site" evidence="2">
    <location>
        <position position="356"/>
    </location>
    <ligand>
        <name>Mn(2+)</name>
        <dbReference type="ChEBI" id="CHEBI:29035"/>
        <label>2</label>
    </ligand>
</feature>
<evidence type="ECO:0000313" key="6">
    <source>
        <dbReference type="Proteomes" id="UP000017700"/>
    </source>
</evidence>
<evidence type="ECO:0000259" key="3">
    <source>
        <dbReference type="Pfam" id="PF07687"/>
    </source>
</evidence>
<name>A0A2I5TQZ0_SERS3</name>
<dbReference type="Proteomes" id="UP000233778">
    <property type="component" value="Chromosome"/>
</dbReference>
<evidence type="ECO:0000313" key="4">
    <source>
        <dbReference type="EMBL" id="AUH02652.1"/>
    </source>
</evidence>
<evidence type="ECO:0000313" key="5">
    <source>
        <dbReference type="EMBL" id="AUH06965.1"/>
    </source>
</evidence>
<dbReference type="Pfam" id="PF07687">
    <property type="entry name" value="M20_dimer"/>
    <property type="match status" value="1"/>
</dbReference>
<dbReference type="STRING" id="104623.Ser39006_01029"/>
<dbReference type="InterPro" id="IPR017439">
    <property type="entry name" value="Amidohydrolase"/>
</dbReference>
<evidence type="ECO:0000256" key="2">
    <source>
        <dbReference type="PIRSR" id="PIRSR005962-1"/>
    </source>
</evidence>
<dbReference type="Gene3D" id="3.40.630.10">
    <property type="entry name" value="Zn peptidases"/>
    <property type="match status" value="1"/>
</dbReference>
<keyword evidence="2" id="KW-0464">Manganese</keyword>
<dbReference type="PIRSF" id="PIRSF005962">
    <property type="entry name" value="Pept_M20D_amidohydro"/>
    <property type="match status" value="1"/>
</dbReference>
<dbReference type="InterPro" id="IPR002933">
    <property type="entry name" value="Peptidase_M20"/>
</dbReference>
<reference evidence="5" key="4">
    <citation type="submission" date="2017-11" db="EMBL/GenBank/DDBJ databases">
        <title>Complete genome sequence of Serratia sp. ATCC 39006.</title>
        <authorList>
            <person name="Hampton H.G."/>
            <person name="Jackson S.A."/>
            <person name="Jauregui R."/>
            <person name="Poulter G.T.M."/>
            <person name="Salmond G.P.C."/>
            <person name="Fineran P.C."/>
        </authorList>
    </citation>
    <scope>NUCLEOTIDE SEQUENCE</scope>
    <source>
        <strain evidence="5">ATCC 39006</strain>
    </source>
</reference>
<feature type="binding site" evidence="2">
    <location>
        <position position="132"/>
    </location>
    <ligand>
        <name>Mn(2+)</name>
        <dbReference type="ChEBI" id="CHEBI:29035"/>
        <label>2</label>
    </ligand>
</feature>
<proteinExistence type="predicted"/>
<dbReference type="SUPFAM" id="SSF53187">
    <property type="entry name" value="Zn-dependent exopeptidases"/>
    <property type="match status" value="1"/>
</dbReference>
<dbReference type="PANTHER" id="PTHR11014">
    <property type="entry name" value="PEPTIDASE M20 FAMILY MEMBER"/>
    <property type="match status" value="1"/>
</dbReference>
<dbReference type="InterPro" id="IPR011650">
    <property type="entry name" value="Peptidase_M20_dimer"/>
</dbReference>
<keyword evidence="6" id="KW-1185">Reference proteome</keyword>
<organism evidence="5 6">
    <name type="scientific">Serratia sp. (strain ATCC 39006)</name>
    <name type="common">Prodigiosinella confusarubida</name>
    <dbReference type="NCBI Taxonomy" id="104623"/>
    <lineage>
        <taxon>Bacteria</taxon>
        <taxon>Pseudomonadati</taxon>
        <taxon>Pseudomonadota</taxon>
        <taxon>Gammaproteobacteria</taxon>
        <taxon>Enterobacterales</taxon>
        <taxon>Pectobacteriaceae</taxon>
        <taxon>Prodigiosinella</taxon>
    </lineage>
</organism>
<keyword evidence="2" id="KW-0479">Metal-binding</keyword>
<dbReference type="EMBL" id="CP025085">
    <property type="protein sequence ID" value="AUH02652.1"/>
    <property type="molecule type" value="Genomic_DNA"/>
</dbReference>
<dbReference type="NCBIfam" id="TIGR01891">
    <property type="entry name" value="amidohydrolases"/>
    <property type="match status" value="1"/>
</dbReference>
<dbReference type="KEGG" id="serq:CWC46_22490"/>
<dbReference type="RefSeq" id="WP_051391481.1">
    <property type="nucleotide sequence ID" value="NZ_CP025084.1"/>
</dbReference>
<dbReference type="GO" id="GO:0050118">
    <property type="term" value="F:N-acetyldiaminopimelate deacetylase activity"/>
    <property type="evidence" value="ECO:0007669"/>
    <property type="project" value="UniProtKB-ARBA"/>
</dbReference>
<protein>
    <submittedName>
        <fullName evidence="5">Amidohydrolase</fullName>
    </submittedName>
</protein>
<evidence type="ECO:0000256" key="1">
    <source>
        <dbReference type="ARBA" id="ARBA00022801"/>
    </source>
</evidence>